<keyword evidence="4" id="KW-1003">Cell membrane</keyword>
<evidence type="ECO:0000256" key="2">
    <source>
        <dbReference type="ARBA" id="ARBA00008034"/>
    </source>
</evidence>
<dbReference type="Gene3D" id="1.10.10.10">
    <property type="entry name" value="Winged helix-like DNA-binding domain superfamily/Winged helix DNA-binding domain"/>
    <property type="match status" value="1"/>
</dbReference>
<dbReference type="InterPro" id="IPR036421">
    <property type="entry name" value="Fe_dep_repressor_sf"/>
</dbReference>
<evidence type="ECO:0000256" key="3">
    <source>
        <dbReference type="ARBA" id="ARBA00022448"/>
    </source>
</evidence>
<evidence type="ECO:0000259" key="11">
    <source>
        <dbReference type="Pfam" id="PF02742"/>
    </source>
</evidence>
<feature type="signal peptide" evidence="10">
    <location>
        <begin position="1"/>
        <end position="17"/>
    </location>
</feature>
<evidence type="ECO:0000256" key="1">
    <source>
        <dbReference type="ARBA" id="ARBA00004651"/>
    </source>
</evidence>
<dbReference type="PANTHER" id="PTHR30477:SF3">
    <property type="entry name" value="METAL TRANSPORT SYSTEM MEMBRANE PROTEIN CT_069-RELATED"/>
    <property type="match status" value="1"/>
</dbReference>
<gene>
    <name evidence="12" type="ORF">GCM10023156_09550</name>
</gene>
<evidence type="ECO:0000256" key="5">
    <source>
        <dbReference type="ARBA" id="ARBA00022692"/>
    </source>
</evidence>
<evidence type="ECO:0000256" key="8">
    <source>
        <dbReference type="RuleBase" id="RU003943"/>
    </source>
</evidence>
<keyword evidence="3 8" id="KW-0813">Transport</keyword>
<evidence type="ECO:0000256" key="7">
    <source>
        <dbReference type="ARBA" id="ARBA00023136"/>
    </source>
</evidence>
<feature type="transmembrane region" description="Helical" evidence="9">
    <location>
        <begin position="301"/>
        <end position="329"/>
    </location>
</feature>
<dbReference type="Pfam" id="PF00950">
    <property type="entry name" value="ABC-3"/>
    <property type="match status" value="1"/>
</dbReference>
<evidence type="ECO:0000313" key="13">
    <source>
        <dbReference type="Proteomes" id="UP001500840"/>
    </source>
</evidence>
<sequence>MNRIVLFLLLAFISAFAAPTQTSAQSITDRRIEWPSGEQWRRVVLLEDYNTRVVIFGVAVLGVASGLVGSFTLLRKRALLGDALSHASLPGIAVAFIIASVMGMDGKTLPILLFGATVSGLLGVGLVVVIQRQTRLKEDAGLGIALSVFFGAGMALLGVVQQMDKGSAAGLESFIYGKTASMNAYDARLIAAVSSFATLGCLLLFKEFKLLCFDENFAGSRGMPVVLLDMTLMALVVLVTIVGLQAVGLILMVALMVIPAAAGRFWSEKMWAVAGLAALLGGIGGVVGAASSALFPRLPSGAMIVLTCTVLFLFSMMFGTARGVLVRFLRRHRLNRRVRKQHLLRGIYELLESKPAMEQAKRNMSVPTKELLSIRSWSSPQLRRTIAQAESDQYLVQRDGTVRLTQAGYAEAARLTRQHRLWELYLITYAEVAPGRVDRDADDIEHVLEPELVDELEALLDQEPLQISVPASPHATISEPSDTRRLRR</sequence>
<feature type="transmembrane region" description="Helical" evidence="9">
    <location>
        <begin position="142"/>
        <end position="160"/>
    </location>
</feature>
<proteinExistence type="inferred from homology"/>
<comment type="similarity">
    <text evidence="2 8">Belongs to the ABC-3 integral membrane protein family.</text>
</comment>
<evidence type="ECO:0000256" key="4">
    <source>
        <dbReference type="ARBA" id="ARBA00022475"/>
    </source>
</evidence>
<dbReference type="SUPFAM" id="SSF47979">
    <property type="entry name" value="Iron-dependent repressor protein, dimerization domain"/>
    <property type="match status" value="1"/>
</dbReference>
<dbReference type="InterPro" id="IPR022689">
    <property type="entry name" value="Iron_dep_repressor"/>
</dbReference>
<feature type="chain" id="PRO_5047519779" evidence="10">
    <location>
        <begin position="18"/>
        <end position="488"/>
    </location>
</feature>
<dbReference type="SUPFAM" id="SSF81345">
    <property type="entry name" value="ABC transporter involved in vitamin B12 uptake, BtuC"/>
    <property type="match status" value="1"/>
</dbReference>
<evidence type="ECO:0000256" key="6">
    <source>
        <dbReference type="ARBA" id="ARBA00022989"/>
    </source>
</evidence>
<dbReference type="InterPro" id="IPR037294">
    <property type="entry name" value="ABC_BtuC-like"/>
</dbReference>
<keyword evidence="13" id="KW-1185">Reference proteome</keyword>
<organism evidence="12 13">
    <name type="scientific">Novipirellula rosea</name>
    <dbReference type="NCBI Taxonomy" id="1031540"/>
    <lineage>
        <taxon>Bacteria</taxon>
        <taxon>Pseudomonadati</taxon>
        <taxon>Planctomycetota</taxon>
        <taxon>Planctomycetia</taxon>
        <taxon>Pirellulales</taxon>
        <taxon>Pirellulaceae</taxon>
        <taxon>Novipirellula</taxon>
    </lineage>
</organism>
<dbReference type="InterPro" id="IPR036388">
    <property type="entry name" value="WH-like_DNA-bd_sf"/>
</dbReference>
<feature type="domain" description="Iron dependent repressor metal binding and dimerisation" evidence="11">
    <location>
        <begin position="405"/>
        <end position="461"/>
    </location>
</feature>
<protein>
    <submittedName>
        <fullName evidence="12">Metal ABC transporter permease</fullName>
    </submittedName>
</protein>
<dbReference type="Pfam" id="PF02742">
    <property type="entry name" value="Fe_dep_repr_C"/>
    <property type="match status" value="1"/>
</dbReference>
<comment type="subcellular location">
    <subcellularLocation>
        <location evidence="1 8">Cell membrane</location>
        <topology evidence="1 8">Multi-pass membrane protein</topology>
    </subcellularLocation>
</comment>
<dbReference type="Gene3D" id="1.10.3470.10">
    <property type="entry name" value="ABC transporter involved in vitamin B12 uptake, BtuC"/>
    <property type="match status" value="1"/>
</dbReference>
<evidence type="ECO:0000313" key="12">
    <source>
        <dbReference type="EMBL" id="GAA4447492.1"/>
    </source>
</evidence>
<feature type="transmembrane region" description="Helical" evidence="9">
    <location>
        <begin position="110"/>
        <end position="130"/>
    </location>
</feature>
<dbReference type="InterPro" id="IPR001367">
    <property type="entry name" value="Fe_dep_repressor"/>
</dbReference>
<dbReference type="InterPro" id="IPR001626">
    <property type="entry name" value="ABC_TroCD"/>
</dbReference>
<keyword evidence="10" id="KW-0732">Signal</keyword>
<reference evidence="13" key="1">
    <citation type="journal article" date="2019" name="Int. J. Syst. Evol. Microbiol.">
        <title>The Global Catalogue of Microorganisms (GCM) 10K type strain sequencing project: providing services to taxonomists for standard genome sequencing and annotation.</title>
        <authorList>
            <consortium name="The Broad Institute Genomics Platform"/>
            <consortium name="The Broad Institute Genome Sequencing Center for Infectious Disease"/>
            <person name="Wu L."/>
            <person name="Ma J."/>
        </authorList>
    </citation>
    <scope>NUCLEOTIDE SEQUENCE [LARGE SCALE GENOMIC DNA]</scope>
    <source>
        <strain evidence="13">JCM 17759</strain>
    </source>
</reference>
<accession>A0ABP8MAR2</accession>
<keyword evidence="7 9" id="KW-0472">Membrane</keyword>
<keyword evidence="6 9" id="KW-1133">Transmembrane helix</keyword>
<feature type="transmembrane region" description="Helical" evidence="9">
    <location>
        <begin position="273"/>
        <end position="295"/>
    </location>
</feature>
<dbReference type="PANTHER" id="PTHR30477">
    <property type="entry name" value="ABC-TRANSPORTER METAL-BINDING PROTEIN"/>
    <property type="match status" value="1"/>
</dbReference>
<dbReference type="SMART" id="SM00529">
    <property type="entry name" value="HTH_DTXR"/>
    <property type="match status" value="1"/>
</dbReference>
<dbReference type="CDD" id="cd06550">
    <property type="entry name" value="TM_ABC_iron-siderophores_like"/>
    <property type="match status" value="1"/>
</dbReference>
<evidence type="ECO:0000256" key="9">
    <source>
        <dbReference type="SAM" id="Phobius"/>
    </source>
</evidence>
<name>A0ABP8MAR2_9BACT</name>
<keyword evidence="5 8" id="KW-0812">Transmembrane</keyword>
<comment type="caution">
    <text evidence="12">The sequence shown here is derived from an EMBL/GenBank/DDBJ whole genome shotgun (WGS) entry which is preliminary data.</text>
</comment>
<dbReference type="RefSeq" id="WP_345319927.1">
    <property type="nucleotide sequence ID" value="NZ_BAABGA010000012.1"/>
</dbReference>
<dbReference type="EMBL" id="BAABGA010000012">
    <property type="protein sequence ID" value="GAA4447492.1"/>
    <property type="molecule type" value="Genomic_DNA"/>
</dbReference>
<evidence type="ECO:0000256" key="10">
    <source>
        <dbReference type="SAM" id="SignalP"/>
    </source>
</evidence>
<feature type="transmembrane region" description="Helical" evidence="9">
    <location>
        <begin position="86"/>
        <end position="104"/>
    </location>
</feature>
<feature type="transmembrane region" description="Helical" evidence="9">
    <location>
        <begin position="53"/>
        <end position="74"/>
    </location>
</feature>
<dbReference type="Proteomes" id="UP001500840">
    <property type="component" value="Unassembled WGS sequence"/>
</dbReference>